<comment type="caution">
    <text evidence="1">The sequence shown here is derived from an EMBL/GenBank/DDBJ whole genome shotgun (WGS) entry which is preliminary data.</text>
</comment>
<name>A0AB35WLD1_9ENTR</name>
<proteinExistence type="predicted"/>
<sequence length="156" mass="19179">MSYWLYFYTVRSLEESKYEIKRTTLRTKRVVSVIAEIQDAKEIICQQEQIRDFMIHYLHQRDIEVKDSDDLSFVVMDVDQYNKSSCRFYIVNEEVRYHEFIMDYEEALKIMRIDKRMKYKLENIFNDTRKLLPLEISEFKKEDFDNISKEDLQKLI</sequence>
<dbReference type="EMBL" id="JARTTH020000005">
    <property type="protein sequence ID" value="MEC6054910.1"/>
    <property type="molecule type" value="Genomic_DNA"/>
</dbReference>
<evidence type="ECO:0000313" key="1">
    <source>
        <dbReference type="EMBL" id="MEC6054910.1"/>
    </source>
</evidence>
<dbReference type="Proteomes" id="UP001175817">
    <property type="component" value="Unassembled WGS sequence"/>
</dbReference>
<evidence type="ECO:0000313" key="2">
    <source>
        <dbReference type="Proteomes" id="UP001175817"/>
    </source>
</evidence>
<organism evidence="1 2">
    <name type="scientific">Klebsiella michiganensis</name>
    <dbReference type="NCBI Taxonomy" id="1134687"/>
    <lineage>
        <taxon>Bacteria</taxon>
        <taxon>Pseudomonadati</taxon>
        <taxon>Pseudomonadota</taxon>
        <taxon>Gammaproteobacteria</taxon>
        <taxon>Enterobacterales</taxon>
        <taxon>Enterobacteriaceae</taxon>
        <taxon>Klebsiella/Raoultella group</taxon>
        <taxon>Klebsiella</taxon>
    </lineage>
</organism>
<gene>
    <name evidence="1" type="ORF">QAB24_031305</name>
</gene>
<protein>
    <submittedName>
        <fullName evidence="1">Uncharacterized protein</fullName>
    </submittedName>
</protein>
<reference evidence="1" key="2">
    <citation type="submission" date="2024-01" db="EMBL/GenBank/DDBJ databases">
        <authorList>
            <person name="Macesic N."/>
        </authorList>
    </citation>
    <scope>NUCLEOTIDE SEQUENCE</scope>
    <source>
        <strain evidence="1">CPO078</strain>
    </source>
</reference>
<dbReference type="AlphaFoldDB" id="A0AB35WLD1"/>
<dbReference type="RefSeq" id="WP_227591111.1">
    <property type="nucleotide sequence ID" value="NZ_JARTTH020000005.1"/>
</dbReference>
<accession>A0AB35WLD1</accession>
<reference evidence="1" key="1">
    <citation type="journal article" date="2023" name="Nat. Commun.">
        <title>Genomic dissection of endemic carbapenem resistance reveals metallo-beta-lactamase dissemination through clonal, plasmid and integron transfer.</title>
        <authorList>
            <person name="Macesic N."/>
            <person name="Hawkey J."/>
            <person name="Vezina B."/>
            <person name="Wisniewski J.A."/>
            <person name="Cottingham H."/>
            <person name="Blakeway L.V."/>
            <person name="Harshegyi T."/>
            <person name="Pragastis K."/>
            <person name="Badoordeen G.Z."/>
            <person name="Dennison A."/>
            <person name="Spelman D.W."/>
            <person name="Jenney A.W.J."/>
            <person name="Peleg A.Y."/>
        </authorList>
    </citation>
    <scope>NUCLEOTIDE SEQUENCE</scope>
    <source>
        <strain evidence="1">CPO078</strain>
    </source>
</reference>